<dbReference type="Pfam" id="PF07338">
    <property type="entry name" value="YdgH_BhsA-like"/>
    <property type="match status" value="1"/>
</dbReference>
<evidence type="ECO:0000313" key="5">
    <source>
        <dbReference type="Proteomes" id="UP000302163"/>
    </source>
</evidence>
<feature type="domain" description="YdgH/BhsA/McbA-like" evidence="3">
    <location>
        <begin position="46"/>
        <end position="101"/>
    </location>
</feature>
<dbReference type="Proteomes" id="UP000302163">
    <property type="component" value="Chromosome"/>
</dbReference>
<dbReference type="PANTHER" id="PTHR34156:SF11">
    <property type="entry name" value="LIPOPROTEIN BSMA"/>
    <property type="match status" value="1"/>
</dbReference>
<dbReference type="InterPro" id="IPR010854">
    <property type="entry name" value="YdgH/BhsA/McbA-like_dom"/>
</dbReference>
<dbReference type="Gene3D" id="3.30.1660.10">
    <property type="entry name" value="Flavin-binding protein dodecin"/>
    <property type="match status" value="1"/>
</dbReference>
<keyword evidence="1 2" id="KW-0732">Signal</keyword>
<evidence type="ECO:0000256" key="1">
    <source>
        <dbReference type="ARBA" id="ARBA00022729"/>
    </source>
</evidence>
<dbReference type="SUPFAM" id="SSF159871">
    <property type="entry name" value="YdgH-like"/>
    <property type="match status" value="1"/>
</dbReference>
<feature type="signal peptide" evidence="2">
    <location>
        <begin position="1"/>
        <end position="22"/>
    </location>
</feature>
<dbReference type="OrthoDB" id="6415092at2"/>
<dbReference type="PANTHER" id="PTHR34156">
    <property type="entry name" value="OUTER MEMBRANE PROTEIN-RELATED-RELATED"/>
    <property type="match status" value="1"/>
</dbReference>
<protein>
    <submittedName>
        <fullName evidence="4">Biofilm peroxide resistance protein BsmA</fullName>
    </submittedName>
</protein>
<dbReference type="InterPro" id="IPR025543">
    <property type="entry name" value="Dodecin-like"/>
</dbReference>
<keyword evidence="5" id="KW-1185">Reference proteome</keyword>
<sequence length="109" mass="11728">MFIRWSASVLLALSLTACSVLQGTPQPPPPVSDHPQQIQRYQTQGLQRIGSASVIVRGAPSDGEAAIYNKAVAAGADFYVIVMNDETVVPGQWHVQATLYRDPGHVPFA</sequence>
<dbReference type="NCBIfam" id="NF011433">
    <property type="entry name" value="PRK14864.1"/>
    <property type="match status" value="1"/>
</dbReference>
<dbReference type="InterPro" id="IPR051096">
    <property type="entry name" value="BhsA/McbA_stress_biofilm_assoc"/>
</dbReference>
<dbReference type="InterPro" id="IPR036275">
    <property type="entry name" value="YdgH-like_sf"/>
</dbReference>
<dbReference type="PROSITE" id="PS51257">
    <property type="entry name" value="PROKAR_LIPOPROTEIN"/>
    <property type="match status" value="1"/>
</dbReference>
<proteinExistence type="predicted"/>
<feature type="chain" id="PRO_5020543861" evidence="2">
    <location>
        <begin position="23"/>
        <end position="109"/>
    </location>
</feature>
<evidence type="ECO:0000313" key="4">
    <source>
        <dbReference type="EMBL" id="QCT19586.1"/>
    </source>
</evidence>
<name>A0A4P8YIB0_9ENTR</name>
<evidence type="ECO:0000256" key="2">
    <source>
        <dbReference type="SAM" id="SignalP"/>
    </source>
</evidence>
<dbReference type="AlphaFoldDB" id="A0A4P8YIB0"/>
<dbReference type="KEGG" id="izh:FEM41_07930"/>
<gene>
    <name evidence="4" type="primary">bsmA</name>
    <name evidence="4" type="ORF">FEM41_07930</name>
</gene>
<dbReference type="RefSeq" id="WP_138095469.1">
    <property type="nucleotide sequence ID" value="NZ_CP040428.1"/>
</dbReference>
<accession>A0A4P8YIB0</accession>
<dbReference type="EMBL" id="CP040428">
    <property type="protein sequence ID" value="QCT19586.1"/>
    <property type="molecule type" value="Genomic_DNA"/>
</dbReference>
<reference evidence="4 5" key="1">
    <citation type="submission" date="2019-05" db="EMBL/GenBank/DDBJ databases">
        <title>Complete genome sequence of Izhakiella calystegiae KSNA2, an endophyte isolated from beach morning glory (Calystegia soldanella).</title>
        <authorList>
            <person name="Jiang L."/>
            <person name="Jeong J.C."/>
            <person name="Kim C.Y."/>
            <person name="Kim D.H."/>
            <person name="Kim S.W."/>
            <person name="Lee j."/>
        </authorList>
    </citation>
    <scope>NUCLEOTIDE SEQUENCE [LARGE SCALE GENOMIC DNA]</scope>
    <source>
        <strain evidence="4 5">KSNA2</strain>
    </source>
</reference>
<organism evidence="4 5">
    <name type="scientific">Jejubacter calystegiae</name>
    <dbReference type="NCBI Taxonomy" id="2579935"/>
    <lineage>
        <taxon>Bacteria</taxon>
        <taxon>Pseudomonadati</taxon>
        <taxon>Pseudomonadota</taxon>
        <taxon>Gammaproteobacteria</taxon>
        <taxon>Enterobacterales</taxon>
        <taxon>Enterobacteriaceae</taxon>
        <taxon>Jejubacter</taxon>
    </lineage>
</organism>
<evidence type="ECO:0000259" key="3">
    <source>
        <dbReference type="Pfam" id="PF07338"/>
    </source>
</evidence>